<protein>
    <submittedName>
        <fullName evidence="1">19265_t:CDS:1</fullName>
    </submittedName>
</protein>
<accession>A0A9N9JQ72</accession>
<name>A0A9N9JQ72_9GLOM</name>
<evidence type="ECO:0000313" key="2">
    <source>
        <dbReference type="Proteomes" id="UP000789759"/>
    </source>
</evidence>
<dbReference type="Proteomes" id="UP000789759">
    <property type="component" value="Unassembled WGS sequence"/>
</dbReference>
<reference evidence="1" key="1">
    <citation type="submission" date="2021-06" db="EMBL/GenBank/DDBJ databases">
        <authorList>
            <person name="Kallberg Y."/>
            <person name="Tangrot J."/>
            <person name="Rosling A."/>
        </authorList>
    </citation>
    <scope>NUCLEOTIDE SEQUENCE</scope>
    <source>
        <strain evidence="1">FL966</strain>
    </source>
</reference>
<feature type="non-terminal residue" evidence="1">
    <location>
        <position position="1"/>
    </location>
</feature>
<comment type="caution">
    <text evidence="1">The sequence shown here is derived from an EMBL/GenBank/DDBJ whole genome shotgun (WGS) entry which is preliminary data.</text>
</comment>
<dbReference type="EMBL" id="CAJVQA010027562">
    <property type="protein sequence ID" value="CAG8792163.1"/>
    <property type="molecule type" value="Genomic_DNA"/>
</dbReference>
<sequence length="46" mass="4755">VASTGFTESHLTSSTTGNKISATCTKKTIAWSCAITSRPHMATLGV</sequence>
<proteinExistence type="predicted"/>
<organism evidence="1 2">
    <name type="scientific">Cetraspora pellucida</name>
    <dbReference type="NCBI Taxonomy" id="1433469"/>
    <lineage>
        <taxon>Eukaryota</taxon>
        <taxon>Fungi</taxon>
        <taxon>Fungi incertae sedis</taxon>
        <taxon>Mucoromycota</taxon>
        <taxon>Glomeromycotina</taxon>
        <taxon>Glomeromycetes</taxon>
        <taxon>Diversisporales</taxon>
        <taxon>Gigasporaceae</taxon>
        <taxon>Cetraspora</taxon>
    </lineage>
</organism>
<keyword evidence="2" id="KW-1185">Reference proteome</keyword>
<gene>
    <name evidence="1" type="ORF">CPELLU_LOCUS17080</name>
</gene>
<evidence type="ECO:0000313" key="1">
    <source>
        <dbReference type="EMBL" id="CAG8792163.1"/>
    </source>
</evidence>
<dbReference type="AlphaFoldDB" id="A0A9N9JQ72"/>